<gene>
    <name evidence="1" type="ORF">ElyMa_005375300</name>
</gene>
<keyword evidence="2" id="KW-1185">Reference proteome</keyword>
<reference evidence="1 2" key="1">
    <citation type="journal article" date="2021" name="Elife">
        <title>Chloroplast acquisition without the gene transfer in kleptoplastic sea slugs, Plakobranchus ocellatus.</title>
        <authorList>
            <person name="Maeda T."/>
            <person name="Takahashi S."/>
            <person name="Yoshida T."/>
            <person name="Shimamura S."/>
            <person name="Takaki Y."/>
            <person name="Nagai Y."/>
            <person name="Toyoda A."/>
            <person name="Suzuki Y."/>
            <person name="Arimoto A."/>
            <person name="Ishii H."/>
            <person name="Satoh N."/>
            <person name="Nishiyama T."/>
            <person name="Hasebe M."/>
            <person name="Maruyama T."/>
            <person name="Minagawa J."/>
            <person name="Obokata J."/>
            <person name="Shigenobu S."/>
        </authorList>
    </citation>
    <scope>NUCLEOTIDE SEQUENCE [LARGE SCALE GENOMIC DNA]</scope>
</reference>
<dbReference type="AlphaFoldDB" id="A0AAV4EDD5"/>
<comment type="caution">
    <text evidence="1">The sequence shown here is derived from an EMBL/GenBank/DDBJ whole genome shotgun (WGS) entry which is preliminary data.</text>
</comment>
<name>A0AAV4EDD5_9GAST</name>
<proteinExistence type="predicted"/>
<evidence type="ECO:0000313" key="1">
    <source>
        <dbReference type="EMBL" id="GFR58992.1"/>
    </source>
</evidence>
<dbReference type="Proteomes" id="UP000762676">
    <property type="component" value="Unassembled WGS sequence"/>
</dbReference>
<protein>
    <submittedName>
        <fullName evidence="1">Uncharacterized protein</fullName>
    </submittedName>
</protein>
<accession>A0AAV4EDD5</accession>
<evidence type="ECO:0000313" key="2">
    <source>
        <dbReference type="Proteomes" id="UP000762676"/>
    </source>
</evidence>
<dbReference type="EMBL" id="BMAT01010699">
    <property type="protein sequence ID" value="GFR58992.1"/>
    <property type="molecule type" value="Genomic_DNA"/>
</dbReference>
<organism evidence="1 2">
    <name type="scientific">Elysia marginata</name>
    <dbReference type="NCBI Taxonomy" id="1093978"/>
    <lineage>
        <taxon>Eukaryota</taxon>
        <taxon>Metazoa</taxon>
        <taxon>Spiralia</taxon>
        <taxon>Lophotrochozoa</taxon>
        <taxon>Mollusca</taxon>
        <taxon>Gastropoda</taxon>
        <taxon>Heterobranchia</taxon>
        <taxon>Euthyneura</taxon>
        <taxon>Panpulmonata</taxon>
        <taxon>Sacoglossa</taxon>
        <taxon>Placobranchoidea</taxon>
        <taxon>Plakobranchidae</taxon>
        <taxon>Elysia</taxon>
    </lineage>
</organism>
<sequence length="99" mass="10967">MFAPSVRLSPVSRLARPACLPCGLARDDRTVSGYTSELPVLRKFSTLLSRKSLEPWWSSLDLPPAVHGFTTFSYAQQLLQGVTFYCSGIFNVETLSVLL</sequence>